<evidence type="ECO:0000313" key="1">
    <source>
        <dbReference type="EMBL" id="SMQ45962.1"/>
    </source>
</evidence>
<dbReference type="AlphaFoldDB" id="A0A1X7REX4"/>
<gene>
    <name evidence="1" type="ORF">ZT3D7_G1107</name>
</gene>
<name>A0A1X7REX4_ZYMT9</name>
<dbReference type="Proteomes" id="UP000215127">
    <property type="component" value="Chromosome 1"/>
</dbReference>
<protein>
    <submittedName>
        <fullName evidence="1">Uncharacterized protein</fullName>
    </submittedName>
</protein>
<evidence type="ECO:0000313" key="2">
    <source>
        <dbReference type="Proteomes" id="UP000215127"/>
    </source>
</evidence>
<accession>A0A1X7REX4</accession>
<dbReference type="EMBL" id="LT853692">
    <property type="protein sequence ID" value="SMQ45962.1"/>
    <property type="molecule type" value="Genomic_DNA"/>
</dbReference>
<keyword evidence="2" id="KW-1185">Reference proteome</keyword>
<organism evidence="1 2">
    <name type="scientific">Zymoseptoria tritici (strain ST99CH_3D7)</name>
    <dbReference type="NCBI Taxonomy" id="1276538"/>
    <lineage>
        <taxon>Eukaryota</taxon>
        <taxon>Fungi</taxon>
        <taxon>Dikarya</taxon>
        <taxon>Ascomycota</taxon>
        <taxon>Pezizomycotina</taxon>
        <taxon>Dothideomycetes</taxon>
        <taxon>Dothideomycetidae</taxon>
        <taxon>Mycosphaerellales</taxon>
        <taxon>Mycosphaerellaceae</taxon>
        <taxon>Zymoseptoria</taxon>
    </lineage>
</organism>
<sequence length="79" mass="9051">MGRLAETAHNRLSTTHGIDRVRADRRSTHHQDCFATVRVRGEESLKVVEEGAQLSTDMRAILQRPEVLPYQVYFATDKQ</sequence>
<proteinExistence type="predicted"/>
<reference evidence="1 2" key="1">
    <citation type="submission" date="2016-06" db="EMBL/GenBank/DDBJ databases">
        <authorList>
            <person name="Kjaerup R.B."/>
            <person name="Dalgaard T.S."/>
            <person name="Juul-Madsen H.R."/>
        </authorList>
    </citation>
    <scope>NUCLEOTIDE SEQUENCE [LARGE SCALE GENOMIC DNA]</scope>
</reference>